<dbReference type="EMBL" id="CP013234">
    <property type="protein sequence ID" value="AMP03276.1"/>
    <property type="molecule type" value="Genomic_DNA"/>
</dbReference>
<dbReference type="AlphaFoldDB" id="A0A127PZU7"/>
<reference evidence="1 2" key="1">
    <citation type="submission" date="2015-11" db="EMBL/GenBank/DDBJ databases">
        <title>Exploring the genomic traits of fungus-feeding bacterial genus Collimonas.</title>
        <authorList>
            <person name="Song C."/>
            <person name="Schmidt R."/>
            <person name="de Jager V."/>
            <person name="Krzyzanowska D."/>
            <person name="Jongedijk E."/>
            <person name="Cankar K."/>
            <person name="Beekwilder J."/>
            <person name="van Veen A."/>
            <person name="de Boer W."/>
            <person name="van Veen J.A."/>
            <person name="Garbeva P."/>
        </authorList>
    </citation>
    <scope>NUCLEOTIDE SEQUENCE [LARGE SCALE GENOMIC DNA]</scope>
    <source>
        <strain evidence="1 2">Ter91</strain>
    </source>
</reference>
<gene>
    <name evidence="1" type="ORF">CPter91_0887</name>
</gene>
<dbReference type="KEGG" id="cpra:CPter91_0887"/>
<protein>
    <submittedName>
        <fullName evidence="1">Uncharacterized protein</fullName>
    </submittedName>
</protein>
<evidence type="ECO:0000313" key="1">
    <source>
        <dbReference type="EMBL" id="AMP03276.1"/>
    </source>
</evidence>
<name>A0A127PZU7_9BURK</name>
<sequence length="41" mass="4541">MGRFFCPPYRSSMKNGCQSGSHFFARKKTSPRAGFLVAADV</sequence>
<proteinExistence type="predicted"/>
<accession>A0A127PZU7</accession>
<dbReference type="Proteomes" id="UP000074561">
    <property type="component" value="Chromosome"/>
</dbReference>
<organism evidence="1 2">
    <name type="scientific">Collimonas pratensis</name>
    <dbReference type="NCBI Taxonomy" id="279113"/>
    <lineage>
        <taxon>Bacteria</taxon>
        <taxon>Pseudomonadati</taxon>
        <taxon>Pseudomonadota</taxon>
        <taxon>Betaproteobacteria</taxon>
        <taxon>Burkholderiales</taxon>
        <taxon>Oxalobacteraceae</taxon>
        <taxon>Collimonas</taxon>
    </lineage>
</organism>
<evidence type="ECO:0000313" key="2">
    <source>
        <dbReference type="Proteomes" id="UP000074561"/>
    </source>
</evidence>